<evidence type="ECO:0000259" key="10">
    <source>
        <dbReference type="Pfam" id="PF07557"/>
    </source>
</evidence>
<keyword evidence="5" id="KW-0159">Chromosome partition</keyword>
<keyword evidence="4" id="KW-0132">Cell division</keyword>
<feature type="compositionally biased region" description="Basic and acidic residues" evidence="9">
    <location>
        <begin position="409"/>
        <end position="420"/>
    </location>
</feature>
<evidence type="ECO:0000256" key="3">
    <source>
        <dbReference type="ARBA" id="ARBA00022454"/>
    </source>
</evidence>
<feature type="compositionally biased region" description="Polar residues" evidence="9">
    <location>
        <begin position="207"/>
        <end position="224"/>
    </location>
</feature>
<evidence type="ECO:0000256" key="5">
    <source>
        <dbReference type="ARBA" id="ARBA00022829"/>
    </source>
</evidence>
<evidence type="ECO:0000256" key="9">
    <source>
        <dbReference type="SAM" id="MobiDB-lite"/>
    </source>
</evidence>
<feature type="compositionally biased region" description="Basic and acidic residues" evidence="9">
    <location>
        <begin position="118"/>
        <end position="127"/>
    </location>
</feature>
<name>A0ABN9KS30_9NEOB</name>
<feature type="region of interest" description="Disordered" evidence="9">
    <location>
        <begin position="306"/>
        <end position="420"/>
    </location>
</feature>
<feature type="compositionally biased region" description="Basic and acidic residues" evidence="9">
    <location>
        <begin position="253"/>
        <end position="281"/>
    </location>
</feature>
<dbReference type="InterPro" id="IPR011515">
    <property type="entry name" value="Shugoshin_C"/>
</dbReference>
<dbReference type="PANTHER" id="PTHR21577">
    <property type="entry name" value="SHUGOSHIN"/>
    <property type="match status" value="1"/>
</dbReference>
<evidence type="ECO:0000313" key="11">
    <source>
        <dbReference type="EMBL" id="CAJ0921616.1"/>
    </source>
</evidence>
<feature type="compositionally biased region" description="Low complexity" evidence="9">
    <location>
        <begin position="322"/>
        <end position="333"/>
    </location>
</feature>
<comment type="caution">
    <text evidence="11">The sequence shown here is derived from an EMBL/GenBank/DDBJ whole genome shotgun (WGS) entry which is preliminary data.</text>
</comment>
<dbReference type="PANTHER" id="PTHR21577:SF3">
    <property type="entry name" value="SHUGOSHIN 1-RELATED"/>
    <property type="match status" value="1"/>
</dbReference>
<dbReference type="EMBL" id="CAUEEQ010002058">
    <property type="protein sequence ID" value="CAJ0921616.1"/>
    <property type="molecule type" value="Genomic_DNA"/>
</dbReference>
<evidence type="ECO:0000256" key="4">
    <source>
        <dbReference type="ARBA" id="ARBA00022618"/>
    </source>
</evidence>
<protein>
    <recommendedName>
        <fullName evidence="10">Shugoshin C-terminal domain-containing protein</fullName>
    </recommendedName>
</protein>
<gene>
    <name evidence="11" type="ORF">RIMI_LOCUS1561080</name>
</gene>
<feature type="compositionally biased region" description="Basic and acidic residues" evidence="9">
    <location>
        <begin position="227"/>
        <end position="243"/>
    </location>
</feature>
<keyword evidence="3" id="KW-0158">Chromosome</keyword>
<organism evidence="11 12">
    <name type="scientific">Ranitomeya imitator</name>
    <name type="common">mimic poison frog</name>
    <dbReference type="NCBI Taxonomy" id="111125"/>
    <lineage>
        <taxon>Eukaryota</taxon>
        <taxon>Metazoa</taxon>
        <taxon>Chordata</taxon>
        <taxon>Craniata</taxon>
        <taxon>Vertebrata</taxon>
        <taxon>Euteleostomi</taxon>
        <taxon>Amphibia</taxon>
        <taxon>Batrachia</taxon>
        <taxon>Anura</taxon>
        <taxon>Neobatrachia</taxon>
        <taxon>Hyloidea</taxon>
        <taxon>Dendrobatidae</taxon>
        <taxon>Dendrobatinae</taxon>
        <taxon>Ranitomeya</taxon>
    </lineage>
</organism>
<dbReference type="Proteomes" id="UP001176940">
    <property type="component" value="Unassembled WGS sequence"/>
</dbReference>
<evidence type="ECO:0000256" key="8">
    <source>
        <dbReference type="ARBA" id="ARBA00023328"/>
    </source>
</evidence>
<sequence length="570" mass="63158">MHTATHHPALLSTQEDGAVTLRSGSCAGRKVQYDRPRLKSLSSSPACVAVKSTTTTPLLVPGPLPQTGEPASDTQRNFCQLLERASRPGRRSHQEESSEKVTSGNQKSKALKCISSKPKSDPEKTDLETQNSFFKNVSIRRRVSSINVCTEACPMVKSIEEEQNLSSKCDVSAEVILPVEKGCNDEVMVMSPFQSPSKEEFLPFTNHCQISSSTPDPKPKQSQPLKGKTEARSGREKVVKAKADSQGPVPLKKPWEKPKPRARSKSRDRGASKQIVPKDKMNSSLNSGDAYDFACEESVHVSPFRQFKLSSHPPENEEPDYDQSVKSSSSSSDELNDSLYVPTKAKAKNRNVEQNFAPLPIRPRSKRNKQLQQPCAEKTDNKGSEQVKPVIADVSRRKKKARSSTKGTVETDVKPADDATERREMVYLPRVIKTEENSKLSKDGQSAQENLVPSTDKNMCELEGTSAAPRFSLADVTNLSASSGSADFKKHSFPFSDNRKISAGCMRRRRRCTFTVSYAEPSLSKKLRRGDPFTDTEFLSSPIFKNSDSKRNSMSRKSLARYNEAFVGCR</sequence>
<proteinExistence type="inferred from homology"/>
<reference evidence="11" key="1">
    <citation type="submission" date="2023-07" db="EMBL/GenBank/DDBJ databases">
        <authorList>
            <person name="Stuckert A."/>
        </authorList>
    </citation>
    <scope>NUCLEOTIDE SEQUENCE</scope>
</reference>
<feature type="domain" description="Shugoshin C-terminal" evidence="10">
    <location>
        <begin position="507"/>
        <end position="529"/>
    </location>
</feature>
<dbReference type="Pfam" id="PF07557">
    <property type="entry name" value="Shugoshin_C"/>
    <property type="match status" value="1"/>
</dbReference>
<dbReference type="InterPro" id="IPR038889">
    <property type="entry name" value="Shugoshin1/2"/>
</dbReference>
<feature type="region of interest" description="Disordered" evidence="9">
    <location>
        <begin position="85"/>
        <end position="127"/>
    </location>
</feature>
<evidence type="ECO:0000256" key="2">
    <source>
        <dbReference type="ARBA" id="ARBA00010845"/>
    </source>
</evidence>
<keyword evidence="6" id="KW-0175">Coiled coil</keyword>
<comment type="similarity">
    <text evidence="2">Belongs to the shugoshin family.</text>
</comment>
<feature type="region of interest" description="Disordered" evidence="9">
    <location>
        <begin position="207"/>
        <end position="285"/>
    </location>
</feature>
<keyword evidence="8" id="KW-0137">Centromere</keyword>
<keyword evidence="7" id="KW-0131">Cell cycle</keyword>
<keyword evidence="12" id="KW-1185">Reference proteome</keyword>
<accession>A0ABN9KS30</accession>
<comment type="subcellular location">
    <subcellularLocation>
        <location evidence="1">Chromosome</location>
        <location evidence="1">Centromere</location>
    </subcellularLocation>
</comment>
<evidence type="ECO:0000256" key="6">
    <source>
        <dbReference type="ARBA" id="ARBA00023054"/>
    </source>
</evidence>
<evidence type="ECO:0000256" key="7">
    <source>
        <dbReference type="ARBA" id="ARBA00023306"/>
    </source>
</evidence>
<evidence type="ECO:0000256" key="1">
    <source>
        <dbReference type="ARBA" id="ARBA00004584"/>
    </source>
</evidence>
<evidence type="ECO:0000313" key="12">
    <source>
        <dbReference type="Proteomes" id="UP001176940"/>
    </source>
</evidence>